<gene>
    <name evidence="2" type="ORF">PRMUPPPA20_29450</name>
</gene>
<dbReference type="Gene3D" id="1.10.30.50">
    <property type="match status" value="1"/>
</dbReference>
<comment type="caution">
    <text evidence="2">The sequence shown here is derived from an EMBL/GenBank/DDBJ whole genome shotgun (WGS) entry which is preliminary data.</text>
</comment>
<organism evidence="2 3">
    <name type="scientific">Xylanibacter ruminicola</name>
    <name type="common">Prevotella ruminicola</name>
    <dbReference type="NCBI Taxonomy" id="839"/>
    <lineage>
        <taxon>Bacteria</taxon>
        <taxon>Pseudomonadati</taxon>
        <taxon>Bacteroidota</taxon>
        <taxon>Bacteroidia</taxon>
        <taxon>Bacteroidales</taxon>
        <taxon>Prevotellaceae</taxon>
        <taxon>Xylanibacter</taxon>
    </lineage>
</organism>
<accession>A0AA37MME1</accession>
<dbReference type="GO" id="GO:0008270">
    <property type="term" value="F:zinc ion binding"/>
    <property type="evidence" value="ECO:0007669"/>
    <property type="project" value="InterPro"/>
</dbReference>
<dbReference type="GO" id="GO:0003676">
    <property type="term" value="F:nucleic acid binding"/>
    <property type="evidence" value="ECO:0007669"/>
    <property type="project" value="InterPro"/>
</dbReference>
<dbReference type="InterPro" id="IPR002711">
    <property type="entry name" value="HNH"/>
</dbReference>
<dbReference type="Proteomes" id="UP000887097">
    <property type="component" value="Unassembled WGS sequence"/>
</dbReference>
<dbReference type="InterPro" id="IPR004919">
    <property type="entry name" value="GmrSD_N"/>
</dbReference>
<dbReference type="InterPro" id="IPR003615">
    <property type="entry name" value="HNH_nuc"/>
</dbReference>
<evidence type="ECO:0000313" key="2">
    <source>
        <dbReference type="EMBL" id="GJG34836.1"/>
    </source>
</evidence>
<dbReference type="GeneID" id="31501961"/>
<name>A0AA37MME1_XYLRU</name>
<feature type="domain" description="HNH nuclease" evidence="1">
    <location>
        <begin position="317"/>
        <end position="370"/>
    </location>
</feature>
<sequence>MMTITQREVTVGEITQGYINNDEQGVRGYNGKLDIRPPYQREFIYNEKEQQAVITTVLHGYPLNVMYWVKRSNDADCPYEVMDGQQRTLSLCEYVAGKFSYDFKNFFNQPEDIQRKILNYPLTVYVCEGDASEKLEWFQTINIAGKPLNEQEINNAIFAGPFVSDAKRHFSKSNCGAYRLGKDLVNGTPIRQDFLKTALVWMADHETRQGHRMSAVSYMSAHQHDPNANNLWSYFQNVLDWAITNFDLKKYKKIMKGLDWAWLYDTYGPPKTLDTVAIGKQISALIRDSEIQKQSGIIPYVLTGDERYLDLRAFPEDIKLKVWENQEHKCAICGKEFDFEFMEGDHITPWRDGGRTVVENCQMLCRECNRRKGSK</sequence>
<dbReference type="PANTHER" id="PTHR39639:SF1">
    <property type="entry name" value="DUF262 DOMAIN-CONTAINING PROTEIN"/>
    <property type="match status" value="1"/>
</dbReference>
<dbReference type="Pfam" id="PF01844">
    <property type="entry name" value="HNH"/>
    <property type="match status" value="1"/>
</dbReference>
<dbReference type="SMART" id="SM00507">
    <property type="entry name" value="HNHc"/>
    <property type="match status" value="1"/>
</dbReference>
<protein>
    <recommendedName>
        <fullName evidence="1">HNH nuclease domain-containing protein</fullName>
    </recommendedName>
</protein>
<dbReference type="CDD" id="cd00085">
    <property type="entry name" value="HNHc"/>
    <property type="match status" value="1"/>
</dbReference>
<dbReference type="EMBL" id="BPTT01000001">
    <property type="protein sequence ID" value="GJG34836.1"/>
    <property type="molecule type" value="Genomic_DNA"/>
</dbReference>
<dbReference type="Pfam" id="PF03235">
    <property type="entry name" value="GmrSD_N"/>
    <property type="match status" value="1"/>
</dbReference>
<proteinExistence type="predicted"/>
<dbReference type="PANTHER" id="PTHR39639">
    <property type="entry name" value="CHROMOSOME 16, WHOLE GENOME SHOTGUN SEQUENCE"/>
    <property type="match status" value="1"/>
</dbReference>
<evidence type="ECO:0000259" key="1">
    <source>
        <dbReference type="SMART" id="SM00507"/>
    </source>
</evidence>
<dbReference type="AlphaFoldDB" id="A0AA37MME1"/>
<dbReference type="RefSeq" id="WP_224083054.1">
    <property type="nucleotide sequence ID" value="NZ_BPTT01000001.1"/>
</dbReference>
<evidence type="ECO:0000313" key="3">
    <source>
        <dbReference type="Proteomes" id="UP000887097"/>
    </source>
</evidence>
<dbReference type="GO" id="GO:0004519">
    <property type="term" value="F:endonuclease activity"/>
    <property type="evidence" value="ECO:0007669"/>
    <property type="project" value="InterPro"/>
</dbReference>
<reference evidence="2" key="1">
    <citation type="submission" date="2021-08" db="EMBL/GenBank/DDBJ databases">
        <title>Prevotella lacticifex sp. nov., isolated from rumen of cow.</title>
        <authorList>
            <person name="Shinkai T."/>
            <person name="Ikeyama N."/>
            <person name="Kumagai M."/>
            <person name="Ohmori H."/>
            <person name="Sakamoto M."/>
            <person name="Ohkuma M."/>
            <person name="Mitsumori M."/>
        </authorList>
    </citation>
    <scope>NUCLEOTIDE SEQUENCE</scope>
    <source>
        <strain evidence="2">JCM 8259</strain>
    </source>
</reference>